<dbReference type="GO" id="GO:0003676">
    <property type="term" value="F:nucleic acid binding"/>
    <property type="evidence" value="ECO:0007669"/>
    <property type="project" value="InterPro"/>
</dbReference>
<evidence type="ECO:0000256" key="1">
    <source>
        <dbReference type="ARBA" id="ARBA00022723"/>
    </source>
</evidence>
<dbReference type="InterPro" id="IPR001222">
    <property type="entry name" value="Znf_TFIIS"/>
</dbReference>
<evidence type="ECO:0000256" key="3">
    <source>
        <dbReference type="ARBA" id="ARBA00022833"/>
    </source>
</evidence>
<keyword evidence="1" id="KW-0479">Metal-binding</keyword>
<dbReference type="SMART" id="SM00440">
    <property type="entry name" value="ZnF_C2C2"/>
    <property type="match status" value="1"/>
</dbReference>
<organism evidence="8 9">
    <name type="scientific">Prototheca wickerhamii</name>
    <dbReference type="NCBI Taxonomy" id="3111"/>
    <lineage>
        <taxon>Eukaryota</taxon>
        <taxon>Viridiplantae</taxon>
        <taxon>Chlorophyta</taxon>
        <taxon>core chlorophytes</taxon>
        <taxon>Trebouxiophyceae</taxon>
        <taxon>Chlorellales</taxon>
        <taxon>Chlorellaceae</taxon>
        <taxon>Prototheca</taxon>
    </lineage>
</organism>
<evidence type="ECO:0000256" key="6">
    <source>
        <dbReference type="SAM" id="MobiDB-lite"/>
    </source>
</evidence>
<keyword evidence="5" id="KW-0175">Coiled coil</keyword>
<dbReference type="SUPFAM" id="SSF57783">
    <property type="entry name" value="Zinc beta-ribbon"/>
    <property type="match status" value="1"/>
</dbReference>
<dbReference type="AlphaFoldDB" id="A0AAD9IKQ4"/>
<dbReference type="Proteomes" id="UP001255856">
    <property type="component" value="Unassembled WGS sequence"/>
</dbReference>
<evidence type="ECO:0000256" key="5">
    <source>
        <dbReference type="SAM" id="Coils"/>
    </source>
</evidence>
<proteinExistence type="predicted"/>
<keyword evidence="2 4" id="KW-0863">Zinc-finger</keyword>
<dbReference type="GO" id="GO:0006351">
    <property type="term" value="P:DNA-templated transcription"/>
    <property type="evidence" value="ECO:0007669"/>
    <property type="project" value="InterPro"/>
</dbReference>
<dbReference type="PROSITE" id="PS51133">
    <property type="entry name" value="ZF_TFIIS_2"/>
    <property type="match status" value="1"/>
</dbReference>
<dbReference type="Pfam" id="PF01096">
    <property type="entry name" value="Zn_ribbon_TFIIS"/>
    <property type="match status" value="1"/>
</dbReference>
<dbReference type="Gene3D" id="2.20.25.10">
    <property type="match status" value="1"/>
</dbReference>
<name>A0AAD9IKQ4_PROWI</name>
<sequence>MPGVQLVKRVALKKKEVDDVLGGDEAWANVQKTDVTCPKCSYHQAYFMEIQIRSADEPATLFFNVPKQKAETPATKQGTPSPARGNAQLDLAAAIEKLTAEASAARAVAEEGARHVAEAQTRAADAAKERDRLASELAAERARAAELAAALERETADEASAGPAAAAAELAAQRAALEEELAGLRAAQAQRDAMVQEWAQEAAISCQLATSAAEAHAAVLADFERSQKALEEAQREIQALREATEKAATAEPAAAPAQELEAERAARADAESALATALEHLAETEEEAEELRGAMSGELEESGALLFAAEARLADLGRRVREAEARLREGQQAAHGSASGAKGAEAGAEADAEASAPREVGAADQDELRRLRDEPRPRAAAETDRIRAKLEAAERAQKPRGGAHSLLFGGWGRGAPGASEGKKLTLDEALERLARLEAENRELKDRAEGLDAVVTQSRAFIDATLKGLDLHSGAARPA</sequence>
<feature type="region of interest" description="Disordered" evidence="6">
    <location>
        <begin position="326"/>
        <end position="385"/>
    </location>
</feature>
<feature type="coiled-coil region" evidence="5">
    <location>
        <begin position="419"/>
        <end position="453"/>
    </location>
</feature>
<protein>
    <recommendedName>
        <fullName evidence="7">TFIIS-type domain-containing protein</fullName>
    </recommendedName>
</protein>
<keyword evidence="9" id="KW-1185">Reference proteome</keyword>
<dbReference type="CDD" id="cd10509">
    <property type="entry name" value="Zn-ribbon_RPC11"/>
    <property type="match status" value="1"/>
</dbReference>
<gene>
    <name evidence="8" type="ORF">QBZ16_002659</name>
</gene>
<dbReference type="GO" id="GO:0008270">
    <property type="term" value="F:zinc ion binding"/>
    <property type="evidence" value="ECO:0007669"/>
    <property type="project" value="UniProtKB-KW"/>
</dbReference>
<feature type="domain" description="TFIIS-type" evidence="7">
    <location>
        <begin position="33"/>
        <end position="79"/>
    </location>
</feature>
<reference evidence="8" key="1">
    <citation type="submission" date="2021-01" db="EMBL/GenBank/DDBJ databases">
        <authorList>
            <person name="Eckstrom K.M.E."/>
        </authorList>
    </citation>
    <scope>NUCLEOTIDE SEQUENCE</scope>
    <source>
        <strain evidence="8">UVCC 0001</strain>
    </source>
</reference>
<evidence type="ECO:0000313" key="8">
    <source>
        <dbReference type="EMBL" id="KAK2078969.1"/>
    </source>
</evidence>
<feature type="compositionally biased region" description="Basic and acidic residues" evidence="6">
    <location>
        <begin position="366"/>
        <end position="385"/>
    </location>
</feature>
<evidence type="ECO:0000313" key="9">
    <source>
        <dbReference type="Proteomes" id="UP001255856"/>
    </source>
</evidence>
<evidence type="ECO:0000259" key="7">
    <source>
        <dbReference type="PROSITE" id="PS51133"/>
    </source>
</evidence>
<accession>A0AAD9IKQ4</accession>
<comment type="caution">
    <text evidence="8">The sequence shown here is derived from an EMBL/GenBank/DDBJ whole genome shotgun (WGS) entry which is preliminary data.</text>
</comment>
<keyword evidence="3" id="KW-0862">Zinc</keyword>
<dbReference type="InterPro" id="IPR034014">
    <property type="entry name" value="Zn_ribbon_RPC11_C"/>
</dbReference>
<evidence type="ECO:0000256" key="2">
    <source>
        <dbReference type="ARBA" id="ARBA00022771"/>
    </source>
</evidence>
<feature type="coiled-coil region" evidence="5">
    <location>
        <begin position="116"/>
        <end position="187"/>
    </location>
</feature>
<evidence type="ECO:0000256" key="4">
    <source>
        <dbReference type="PROSITE-ProRule" id="PRU00472"/>
    </source>
</evidence>
<feature type="compositionally biased region" description="Low complexity" evidence="6">
    <location>
        <begin position="333"/>
        <end position="355"/>
    </location>
</feature>
<dbReference type="EMBL" id="JASFZW010000003">
    <property type="protein sequence ID" value="KAK2078969.1"/>
    <property type="molecule type" value="Genomic_DNA"/>
</dbReference>